<keyword evidence="3" id="KW-1003">Cell membrane</keyword>
<dbReference type="EMBL" id="CP045699">
    <property type="protein sequence ID" value="QGA65838.1"/>
    <property type="molecule type" value="Genomic_DNA"/>
</dbReference>
<keyword evidence="4" id="KW-0488">Methylation</keyword>
<keyword evidence="13" id="KW-1185">Reference proteome</keyword>
<dbReference type="SUPFAM" id="SSF54523">
    <property type="entry name" value="Pili subunits"/>
    <property type="match status" value="1"/>
</dbReference>
<keyword evidence="5" id="KW-0997">Cell inner membrane</keyword>
<evidence type="ECO:0000313" key="13">
    <source>
        <dbReference type="Proteomes" id="UP000348942"/>
    </source>
</evidence>
<evidence type="ECO:0000256" key="3">
    <source>
        <dbReference type="ARBA" id="ARBA00022475"/>
    </source>
</evidence>
<comment type="subcellular location">
    <subcellularLocation>
        <location evidence="1">Cell inner membrane</location>
        <topology evidence="1">Single-pass membrane protein</topology>
    </subcellularLocation>
</comment>
<feature type="domain" description="General secretion pathway GspH" evidence="11">
    <location>
        <begin position="42"/>
        <end position="184"/>
    </location>
</feature>
<dbReference type="InterPro" id="IPR022346">
    <property type="entry name" value="T2SS_GspH"/>
</dbReference>
<dbReference type="NCBIfam" id="TIGR02532">
    <property type="entry name" value="IV_pilin_GFxxxE"/>
    <property type="match status" value="1"/>
</dbReference>
<comment type="similarity">
    <text evidence="9">Belongs to the GSP H family.</text>
</comment>
<evidence type="ECO:0000259" key="11">
    <source>
        <dbReference type="Pfam" id="PF12019"/>
    </source>
</evidence>
<proteinExistence type="inferred from homology"/>
<dbReference type="GO" id="GO:0005886">
    <property type="term" value="C:plasma membrane"/>
    <property type="evidence" value="ECO:0007669"/>
    <property type="project" value="UniProtKB-SubCell"/>
</dbReference>
<evidence type="ECO:0000256" key="8">
    <source>
        <dbReference type="ARBA" id="ARBA00023136"/>
    </source>
</evidence>
<evidence type="ECO:0000256" key="1">
    <source>
        <dbReference type="ARBA" id="ARBA00004377"/>
    </source>
</evidence>
<dbReference type="AlphaFoldDB" id="A0A5Q0TF92"/>
<reference evidence="12 13" key="1">
    <citation type="submission" date="2019-10" db="EMBL/GenBank/DDBJ databases">
        <title>Vibrio sp. nov., isolated from Coralline algae surface.</title>
        <authorList>
            <person name="Geng Y."/>
            <person name="Zhang X."/>
        </authorList>
    </citation>
    <scope>NUCLEOTIDE SEQUENCE [LARGE SCALE GENOMIC DNA]</scope>
    <source>
        <strain evidence="12 13">SM1977</strain>
    </source>
</reference>
<keyword evidence="7" id="KW-1133">Transmembrane helix</keyword>
<dbReference type="Pfam" id="PF07963">
    <property type="entry name" value="N_methyl"/>
    <property type="match status" value="1"/>
</dbReference>
<dbReference type="GO" id="GO:0015628">
    <property type="term" value="P:protein secretion by the type II secretion system"/>
    <property type="evidence" value="ECO:0007669"/>
    <property type="project" value="InterPro"/>
</dbReference>
<sequence>MKRQRGFTLLEILLVVVLMSLSALAVIQTMPERKDDQLKDNALRFFQRLQLLSDDAILNGQDYGIRIDDKKFSFTYMTLTDDGWKVVKGDKHFTATHLPDELGFHFQLGSDAWGNDDRLFKQEDFYEDKFEQQDKDKKEKPPQIFVLSSGENTPFELSFIATDDGGRQNKNDKENQQYWRVKVLETGVVKLFSPGESDTGKSHD</sequence>
<dbReference type="InterPro" id="IPR012902">
    <property type="entry name" value="N_methyl_site"/>
</dbReference>
<dbReference type="InterPro" id="IPR045584">
    <property type="entry name" value="Pilin-like"/>
</dbReference>
<dbReference type="PROSITE" id="PS00409">
    <property type="entry name" value="PROKAR_NTER_METHYL"/>
    <property type="match status" value="1"/>
</dbReference>
<evidence type="ECO:0000256" key="4">
    <source>
        <dbReference type="ARBA" id="ARBA00022481"/>
    </source>
</evidence>
<keyword evidence="6" id="KW-0812">Transmembrane</keyword>
<name>A0A5Q0TF92_9VIBR</name>
<dbReference type="Proteomes" id="UP000348942">
    <property type="component" value="Chromosome 1"/>
</dbReference>
<evidence type="ECO:0000256" key="7">
    <source>
        <dbReference type="ARBA" id="ARBA00022989"/>
    </source>
</evidence>
<evidence type="ECO:0000256" key="5">
    <source>
        <dbReference type="ARBA" id="ARBA00022519"/>
    </source>
</evidence>
<organism evidence="12 13">
    <name type="scientific">Vibrio algicola</name>
    <dbReference type="NCBI Taxonomy" id="2662262"/>
    <lineage>
        <taxon>Bacteria</taxon>
        <taxon>Pseudomonadati</taxon>
        <taxon>Pseudomonadota</taxon>
        <taxon>Gammaproteobacteria</taxon>
        <taxon>Vibrionales</taxon>
        <taxon>Vibrionaceae</taxon>
        <taxon>Vibrio</taxon>
    </lineage>
</organism>
<evidence type="ECO:0000256" key="10">
    <source>
        <dbReference type="ARBA" id="ARBA00030775"/>
    </source>
</evidence>
<evidence type="ECO:0000313" key="12">
    <source>
        <dbReference type="EMBL" id="QGA65838.1"/>
    </source>
</evidence>
<evidence type="ECO:0000256" key="9">
    <source>
        <dbReference type="ARBA" id="ARBA00025772"/>
    </source>
</evidence>
<evidence type="ECO:0000256" key="6">
    <source>
        <dbReference type="ARBA" id="ARBA00022692"/>
    </source>
</evidence>
<dbReference type="InterPro" id="IPR049875">
    <property type="entry name" value="TypeII_GspH"/>
</dbReference>
<dbReference type="NCBIfam" id="TIGR01708">
    <property type="entry name" value="typeII_sec_gspH"/>
    <property type="match status" value="1"/>
</dbReference>
<dbReference type="PRINTS" id="PR00885">
    <property type="entry name" value="BCTERIALGSPH"/>
</dbReference>
<evidence type="ECO:0000256" key="2">
    <source>
        <dbReference type="ARBA" id="ARBA00021549"/>
    </source>
</evidence>
<protein>
    <recommendedName>
        <fullName evidence="2">Type II secretion system protein H</fullName>
    </recommendedName>
    <alternativeName>
        <fullName evidence="10">General secretion pathway protein H</fullName>
    </alternativeName>
</protein>
<dbReference type="GO" id="GO:0015627">
    <property type="term" value="C:type II protein secretion system complex"/>
    <property type="evidence" value="ECO:0007669"/>
    <property type="project" value="InterPro"/>
</dbReference>
<dbReference type="RefSeq" id="WP_153447976.1">
    <property type="nucleotide sequence ID" value="NZ_CP045699.1"/>
</dbReference>
<accession>A0A5Q0TF92</accession>
<dbReference type="Gene3D" id="3.55.40.10">
    <property type="entry name" value="minor pseudopilin epsh domain"/>
    <property type="match status" value="1"/>
</dbReference>
<keyword evidence="8" id="KW-0472">Membrane</keyword>
<dbReference type="InterPro" id="IPR002416">
    <property type="entry name" value="T2SS_protein-GspH"/>
</dbReference>
<gene>
    <name evidence="12" type="primary">gspH</name>
    <name evidence="12" type="ORF">GFB47_10820</name>
</gene>
<dbReference type="Pfam" id="PF12019">
    <property type="entry name" value="GspH"/>
    <property type="match status" value="1"/>
</dbReference>